<evidence type="ECO:0000313" key="4">
    <source>
        <dbReference type="EMBL" id="KHF38909.1"/>
    </source>
</evidence>
<reference evidence="4 5" key="1">
    <citation type="submission" date="2014-09" db="EMBL/GenBank/DDBJ databases">
        <title>Genome sequencing and annotation of Bacillus Okhensis strain Kh10-101T.</title>
        <authorList>
            <person name="Prakash J.S."/>
        </authorList>
    </citation>
    <scope>NUCLEOTIDE SEQUENCE [LARGE SCALE GENOMIC DNA]</scope>
    <source>
        <strain evidence="5">Kh10-101T</strain>
    </source>
</reference>
<sequence length="163" mass="18569">MIQKRKIRKATLDDIANIQNITKITWNQTYEGLIPSEIQDKFIESAYSNENMEKRVRHSLFLVATVNDRVIGFANFFLRESEAILGAMYISPNEQGKGFGSEILAAALEDLKGVSKIYVEVENGNKTGEAFYQAKGFSLLEEYEDDFYGHILKTKRMVLDNSN</sequence>
<dbReference type="AlphaFoldDB" id="A0A0B0IFU4"/>
<dbReference type="GO" id="GO:0016747">
    <property type="term" value="F:acyltransferase activity, transferring groups other than amino-acyl groups"/>
    <property type="evidence" value="ECO:0007669"/>
    <property type="project" value="InterPro"/>
</dbReference>
<dbReference type="PROSITE" id="PS51186">
    <property type="entry name" value="GNAT"/>
    <property type="match status" value="1"/>
</dbReference>
<dbReference type="eggNOG" id="COG0456">
    <property type="taxonomic scope" value="Bacteria"/>
</dbReference>
<keyword evidence="1 4" id="KW-0808">Transferase</keyword>
<keyword evidence="5" id="KW-1185">Reference proteome</keyword>
<accession>A0A0B0IFU4</accession>
<dbReference type="Proteomes" id="UP000030832">
    <property type="component" value="Unassembled WGS sequence"/>
</dbReference>
<dbReference type="Gene3D" id="3.40.630.30">
    <property type="match status" value="1"/>
</dbReference>
<comment type="caution">
    <text evidence="4">The sequence shown here is derived from an EMBL/GenBank/DDBJ whole genome shotgun (WGS) entry which is preliminary data.</text>
</comment>
<dbReference type="InterPro" id="IPR050832">
    <property type="entry name" value="Bact_Acetyltransf"/>
</dbReference>
<protein>
    <submittedName>
        <fullName evidence="4">GNAT family acetyltransferase</fullName>
    </submittedName>
</protein>
<dbReference type="PANTHER" id="PTHR43877:SF1">
    <property type="entry name" value="ACETYLTRANSFERASE"/>
    <property type="match status" value="1"/>
</dbReference>
<evidence type="ECO:0000313" key="5">
    <source>
        <dbReference type="Proteomes" id="UP000030832"/>
    </source>
</evidence>
<dbReference type="InterPro" id="IPR016181">
    <property type="entry name" value="Acyl_CoA_acyltransferase"/>
</dbReference>
<dbReference type="EMBL" id="JRJU01000027">
    <property type="protein sequence ID" value="KHF38909.1"/>
    <property type="molecule type" value="Genomic_DNA"/>
</dbReference>
<dbReference type="Pfam" id="PF00583">
    <property type="entry name" value="Acetyltransf_1"/>
    <property type="match status" value="1"/>
</dbReference>
<dbReference type="CDD" id="cd04301">
    <property type="entry name" value="NAT_SF"/>
    <property type="match status" value="1"/>
</dbReference>
<dbReference type="STRING" id="333138.LQ50_18435"/>
<dbReference type="PANTHER" id="PTHR43877">
    <property type="entry name" value="AMINOALKYLPHOSPHONATE N-ACETYLTRANSFERASE-RELATED-RELATED"/>
    <property type="match status" value="1"/>
</dbReference>
<dbReference type="SUPFAM" id="SSF55729">
    <property type="entry name" value="Acyl-CoA N-acyltransferases (Nat)"/>
    <property type="match status" value="1"/>
</dbReference>
<organism evidence="4 5">
    <name type="scientific">Halalkalibacter okhensis</name>
    <dbReference type="NCBI Taxonomy" id="333138"/>
    <lineage>
        <taxon>Bacteria</taxon>
        <taxon>Bacillati</taxon>
        <taxon>Bacillota</taxon>
        <taxon>Bacilli</taxon>
        <taxon>Bacillales</taxon>
        <taxon>Bacillaceae</taxon>
        <taxon>Halalkalibacter</taxon>
    </lineage>
</organism>
<proteinExistence type="predicted"/>
<name>A0A0B0IFU4_9BACI</name>
<dbReference type="OrthoDB" id="794462at2"/>
<evidence type="ECO:0000256" key="2">
    <source>
        <dbReference type="ARBA" id="ARBA00023315"/>
    </source>
</evidence>
<gene>
    <name evidence="4" type="ORF">LQ50_18435</name>
</gene>
<feature type="domain" description="N-acetyltransferase" evidence="3">
    <location>
        <begin position="5"/>
        <end position="158"/>
    </location>
</feature>
<keyword evidence="2" id="KW-0012">Acyltransferase</keyword>
<dbReference type="RefSeq" id="WP_034631662.1">
    <property type="nucleotide sequence ID" value="NZ_JRJU01000027.1"/>
</dbReference>
<evidence type="ECO:0000256" key="1">
    <source>
        <dbReference type="ARBA" id="ARBA00022679"/>
    </source>
</evidence>
<dbReference type="InterPro" id="IPR000182">
    <property type="entry name" value="GNAT_dom"/>
</dbReference>
<evidence type="ECO:0000259" key="3">
    <source>
        <dbReference type="PROSITE" id="PS51186"/>
    </source>
</evidence>